<feature type="domain" description="Ig-like" evidence="2">
    <location>
        <begin position="279"/>
        <end position="366"/>
    </location>
</feature>
<dbReference type="InterPro" id="IPR050412">
    <property type="entry name" value="Ig-like_Receptors_ImmuneReg"/>
</dbReference>
<evidence type="ECO:0000259" key="2">
    <source>
        <dbReference type="PROSITE" id="PS50835"/>
    </source>
</evidence>
<keyword evidence="4" id="KW-1185">Reference proteome</keyword>
<dbReference type="InterPro" id="IPR013783">
    <property type="entry name" value="Ig-like_fold"/>
</dbReference>
<dbReference type="AlphaFoldDB" id="A0A401T4L9"/>
<dbReference type="PANTHER" id="PTHR11738:SF186">
    <property type="entry name" value="OSTEOCLAST-ASSOCIATED IMMUNOGLOBULIN-LIKE RECEPTOR"/>
    <property type="match status" value="1"/>
</dbReference>
<evidence type="ECO:0000313" key="3">
    <source>
        <dbReference type="EMBL" id="GCC37567.1"/>
    </source>
</evidence>
<proteinExistence type="predicted"/>
<dbReference type="InterPro" id="IPR007110">
    <property type="entry name" value="Ig-like_dom"/>
</dbReference>
<dbReference type="STRING" id="137246.A0A401T4L9"/>
<dbReference type="Proteomes" id="UP000287033">
    <property type="component" value="Unassembled WGS sequence"/>
</dbReference>
<dbReference type="OrthoDB" id="6151406at2759"/>
<dbReference type="GO" id="GO:0002764">
    <property type="term" value="P:immune response-regulating signaling pathway"/>
    <property type="evidence" value="ECO:0007669"/>
    <property type="project" value="TreeGrafter"/>
</dbReference>
<evidence type="ECO:0000313" key="4">
    <source>
        <dbReference type="Proteomes" id="UP000287033"/>
    </source>
</evidence>
<dbReference type="PROSITE" id="PS50835">
    <property type="entry name" value="IG_LIKE"/>
    <property type="match status" value="1"/>
</dbReference>
<dbReference type="EMBL" id="BEZZ01001019">
    <property type="protein sequence ID" value="GCC37567.1"/>
    <property type="molecule type" value="Genomic_DNA"/>
</dbReference>
<dbReference type="OMA" id="RWEENIS"/>
<comment type="caution">
    <text evidence="3">The sequence shown here is derived from an EMBL/GenBank/DDBJ whole genome shotgun (WGS) entry which is preliminary data.</text>
</comment>
<reference evidence="3 4" key="1">
    <citation type="journal article" date="2018" name="Nat. Ecol. Evol.">
        <title>Shark genomes provide insights into elasmobranch evolution and the origin of vertebrates.</title>
        <authorList>
            <person name="Hara Y"/>
            <person name="Yamaguchi K"/>
            <person name="Onimaru K"/>
            <person name="Kadota M"/>
            <person name="Koyanagi M"/>
            <person name="Keeley SD"/>
            <person name="Tatsumi K"/>
            <person name="Tanaka K"/>
            <person name="Motone F"/>
            <person name="Kageyama Y"/>
            <person name="Nozu R"/>
            <person name="Adachi N"/>
            <person name="Nishimura O"/>
            <person name="Nakagawa R"/>
            <person name="Tanegashima C"/>
            <person name="Kiyatake I"/>
            <person name="Matsumoto R"/>
            <person name="Murakumo K"/>
            <person name="Nishida K"/>
            <person name="Terakita A"/>
            <person name="Kuratani S"/>
            <person name="Sato K"/>
            <person name="Hyodo S Kuraku.S."/>
        </authorList>
    </citation>
    <scope>NUCLEOTIDE SEQUENCE [LARGE SCALE GENOMIC DNA]</scope>
</reference>
<organism evidence="3 4">
    <name type="scientific">Chiloscyllium punctatum</name>
    <name type="common">Brownbanded bambooshark</name>
    <name type="synonym">Hemiscyllium punctatum</name>
    <dbReference type="NCBI Taxonomy" id="137246"/>
    <lineage>
        <taxon>Eukaryota</taxon>
        <taxon>Metazoa</taxon>
        <taxon>Chordata</taxon>
        <taxon>Craniata</taxon>
        <taxon>Vertebrata</taxon>
        <taxon>Chondrichthyes</taxon>
        <taxon>Elasmobranchii</taxon>
        <taxon>Galeomorphii</taxon>
        <taxon>Galeoidea</taxon>
        <taxon>Orectolobiformes</taxon>
        <taxon>Hemiscylliidae</taxon>
        <taxon>Chiloscyllium</taxon>
    </lineage>
</organism>
<gene>
    <name evidence="3" type="ORF">chiPu_0016071</name>
</gene>
<name>A0A401T4L9_CHIPU</name>
<dbReference type="InterPro" id="IPR036179">
    <property type="entry name" value="Ig-like_dom_sf"/>
</dbReference>
<sequence>MKSKEAKYCHETFVGSCCSRSSKATAISRVRTTGKPCSASFQISPSVTEIYTCVYNLRGAGEREILQRSDPLHLNVIDRPMTPSIVLDGGLSTFIFGHHAKIKCYLSSKYSCSSLYLHSKGQKLTNSKVQSDFNYHMATFEIPITAHEMFTCSCELTLEQSLLSSEQSYPVYVTVIDKPQKPSISLNHSKNIFVRGELVNMTCSVDFQSSSYSFYLYTGEQKTHSHFAEKKHSFTIFEIQAAVPDYYMCECETTVSGHQRYSELSDKLYLNVVERPKRPQIKLNASVRIFLKGETLSITCQADVPYSVRQFSLYRSTNGHYLDEISEDSSSTSANFQIVANDTGEYWCAYQARIAGRLIDSETSISVPIPVFDRPAEPEISLNLNFTTVIKGELLLLTCKAPSQDSAKTFYLYNNNNSLEAVPPIVTKGRQIGIFNITETVSPGVEQYKCMYSMVVEERLISSKQSNPMILTIKGGCLEVCTGLRT</sequence>
<dbReference type="SUPFAM" id="SSF48726">
    <property type="entry name" value="Immunoglobulin"/>
    <property type="match status" value="3"/>
</dbReference>
<accession>A0A401T4L9</accession>
<dbReference type="Gene3D" id="2.60.40.10">
    <property type="entry name" value="Immunoglobulins"/>
    <property type="match status" value="3"/>
</dbReference>
<dbReference type="PANTHER" id="PTHR11738">
    <property type="entry name" value="MHC CLASS I NK CELL RECEPTOR"/>
    <property type="match status" value="1"/>
</dbReference>
<protein>
    <recommendedName>
        <fullName evidence="2">Ig-like domain-containing protein</fullName>
    </recommendedName>
</protein>
<evidence type="ECO:0000256" key="1">
    <source>
        <dbReference type="ARBA" id="ARBA00023157"/>
    </source>
</evidence>
<keyword evidence="1" id="KW-1015">Disulfide bond</keyword>